<comment type="caution">
    <text evidence="1">The sequence shown here is derived from an EMBL/GenBank/DDBJ whole genome shotgun (WGS) entry which is preliminary data.</text>
</comment>
<dbReference type="AlphaFoldDB" id="A0ABC9TMF9"/>
<dbReference type="Proteomes" id="UP000015750">
    <property type="component" value="Unassembled WGS sequence"/>
</dbReference>
<proteinExistence type="predicted"/>
<protein>
    <submittedName>
        <fullName evidence="1">Uncharacterized protein</fullName>
    </submittedName>
</protein>
<accession>A0ABC9TMF9</accession>
<reference evidence="1 2" key="1">
    <citation type="submission" date="2013-06" db="EMBL/GenBank/DDBJ databases">
        <authorList>
            <person name="Weinstock G."/>
            <person name="Sodergren E."/>
            <person name="Lobos E.A."/>
            <person name="Fulton L."/>
            <person name="Fulton R."/>
            <person name="Courtney L."/>
            <person name="Fronick C."/>
            <person name="O'Laughlin M."/>
            <person name="Godfrey J."/>
            <person name="Wilson R.M."/>
            <person name="Miner T."/>
            <person name="Farmer C."/>
            <person name="Delehaunty K."/>
            <person name="Cordes M."/>
            <person name="Minx P."/>
            <person name="Tomlinson C."/>
            <person name="Chen J."/>
            <person name="Wollam A."/>
            <person name="Pepin K.H."/>
            <person name="Bhonagiri V."/>
            <person name="Zhang X."/>
            <person name="Warren W."/>
            <person name="Mitreva M."/>
            <person name="Mardis E.R."/>
            <person name="Wilson R.K."/>
        </authorList>
    </citation>
    <scope>NUCLEOTIDE SEQUENCE [LARGE SCALE GENOMIC DNA]</scope>
    <source>
        <strain evidence="1 2">RP2S-4</strain>
    </source>
</reference>
<organism evidence="1 2">
    <name type="scientific">Enterococcus faecalis RP2S-4</name>
    <dbReference type="NCBI Taxonomy" id="1244145"/>
    <lineage>
        <taxon>Bacteria</taxon>
        <taxon>Bacillati</taxon>
        <taxon>Bacillota</taxon>
        <taxon>Bacilli</taxon>
        <taxon>Lactobacillales</taxon>
        <taxon>Enterococcaceae</taxon>
        <taxon>Enterococcus</taxon>
    </lineage>
</organism>
<gene>
    <name evidence="1" type="ORF">D358_01028</name>
</gene>
<evidence type="ECO:0000313" key="1">
    <source>
        <dbReference type="EMBL" id="EPI09537.1"/>
    </source>
</evidence>
<dbReference type="EMBL" id="ATIR01000030">
    <property type="protein sequence ID" value="EPI09537.1"/>
    <property type="molecule type" value="Genomic_DNA"/>
</dbReference>
<sequence length="82" mass="9023">MVFCMSNFNGMVTPVVPSDAGKDFAVDTHVTFLVHGQPQTGVVTKQLKNAAVVEIDETQKNNHLMVHSNGVIVINYKQLKKI</sequence>
<evidence type="ECO:0000313" key="2">
    <source>
        <dbReference type="Proteomes" id="UP000015750"/>
    </source>
</evidence>
<name>A0ABC9TMF9_ENTFL</name>